<sequence length="302" mass="34049">MVYGGEEALMRQYSIGDEIGRGRFGTVRRCHSNATGEALALKTTPKAPLRDPLDLALAEQEPKLHLLASSPPCRPAPGRAPRRLRRRERRPPRRRPLRRRGPALPPLRPRRPPPRARGRRAGRAARVRARRLPPPRGRAPRRQARQPPLRRRHGRAQARRLRLRGVVRGRTAHVGPRRHAILRGARGGRRQGVRREGGRVERRGGSLHDALGGRALLRRHRPGDLRGRAPRQPALPAARLRRRLARGQGPDAPHALQGRLPQALRRTSPEASVDRELRRGCGRGLKKSMDQHNIDALHPPCR</sequence>
<proteinExistence type="evidence at transcript level"/>
<dbReference type="AlphaFoldDB" id="F2DRY8"/>
<evidence type="ECO:0000256" key="1">
    <source>
        <dbReference type="SAM" id="MobiDB-lite"/>
    </source>
</evidence>
<dbReference type="InterPro" id="IPR011009">
    <property type="entry name" value="Kinase-like_dom_sf"/>
</dbReference>
<feature type="region of interest" description="Disordered" evidence="1">
    <location>
        <begin position="185"/>
        <end position="206"/>
    </location>
</feature>
<feature type="compositionally biased region" description="Basic residues" evidence="1">
    <location>
        <begin position="108"/>
        <end position="161"/>
    </location>
</feature>
<dbReference type="Gene3D" id="3.30.200.20">
    <property type="entry name" value="Phosphorylase Kinase, domain 1"/>
    <property type="match status" value="1"/>
</dbReference>
<accession>F2DRY8</accession>
<name>F2DRY8_HORVV</name>
<organism evidence="2">
    <name type="scientific">Hordeum vulgare subsp. vulgare</name>
    <name type="common">Domesticated barley</name>
    <dbReference type="NCBI Taxonomy" id="112509"/>
    <lineage>
        <taxon>Eukaryota</taxon>
        <taxon>Viridiplantae</taxon>
        <taxon>Streptophyta</taxon>
        <taxon>Embryophyta</taxon>
        <taxon>Tracheophyta</taxon>
        <taxon>Spermatophyta</taxon>
        <taxon>Magnoliopsida</taxon>
        <taxon>Liliopsida</taxon>
        <taxon>Poales</taxon>
        <taxon>Poaceae</taxon>
        <taxon>BOP clade</taxon>
        <taxon>Pooideae</taxon>
        <taxon>Triticodae</taxon>
        <taxon>Triticeae</taxon>
        <taxon>Hordeinae</taxon>
        <taxon>Hordeum</taxon>
    </lineage>
</organism>
<feature type="compositionally biased region" description="Basic and acidic residues" evidence="1">
    <location>
        <begin position="193"/>
        <end position="206"/>
    </location>
</feature>
<dbReference type="SUPFAM" id="SSF56112">
    <property type="entry name" value="Protein kinase-like (PK-like)"/>
    <property type="match status" value="1"/>
</dbReference>
<evidence type="ECO:0000313" key="2">
    <source>
        <dbReference type="EMBL" id="BAJ97859.1"/>
    </source>
</evidence>
<reference evidence="2" key="1">
    <citation type="journal article" date="2011" name="Plant Physiol.">
        <title>Comprehensive sequence analysis of 24,783 barley full-length cDNAs derived from 12 clone libraries.</title>
        <authorList>
            <person name="Matsumoto T."/>
            <person name="Tanaka T."/>
            <person name="Sakai H."/>
            <person name="Amano N."/>
            <person name="Kanamori H."/>
            <person name="Kurita K."/>
            <person name="Kikuta A."/>
            <person name="Kamiya K."/>
            <person name="Yamamoto M."/>
            <person name="Ikawa H."/>
            <person name="Fujii N."/>
            <person name="Hori K."/>
            <person name="Itoh T."/>
            <person name="Sato K."/>
        </authorList>
    </citation>
    <scope>NUCLEOTIDE SEQUENCE</scope>
    <source>
        <tissue evidence="2">Shoot and root</tissue>
    </source>
</reference>
<feature type="compositionally biased region" description="Basic residues" evidence="1">
    <location>
        <begin position="80"/>
        <end position="101"/>
    </location>
</feature>
<feature type="region of interest" description="Disordered" evidence="1">
    <location>
        <begin position="245"/>
        <end position="302"/>
    </location>
</feature>
<dbReference type="EMBL" id="AK366656">
    <property type="protein sequence ID" value="BAJ97859.1"/>
    <property type="molecule type" value="mRNA"/>
</dbReference>
<protein>
    <submittedName>
        <fullName evidence="2">Predicted protein</fullName>
    </submittedName>
</protein>
<feature type="region of interest" description="Disordered" evidence="1">
    <location>
        <begin position="64"/>
        <end position="161"/>
    </location>
</feature>